<organism evidence="1 2">
    <name type="scientific">Lepraria neglecta</name>
    <dbReference type="NCBI Taxonomy" id="209136"/>
    <lineage>
        <taxon>Eukaryota</taxon>
        <taxon>Fungi</taxon>
        <taxon>Dikarya</taxon>
        <taxon>Ascomycota</taxon>
        <taxon>Pezizomycotina</taxon>
        <taxon>Lecanoromycetes</taxon>
        <taxon>OSLEUM clade</taxon>
        <taxon>Lecanoromycetidae</taxon>
        <taxon>Lecanorales</taxon>
        <taxon>Lecanorineae</taxon>
        <taxon>Stereocaulaceae</taxon>
        <taxon>Lepraria</taxon>
    </lineage>
</organism>
<comment type="caution">
    <text evidence="1">The sequence shown here is derived from an EMBL/GenBank/DDBJ whole genome shotgun (WGS) entry which is preliminary data.</text>
</comment>
<keyword evidence="2" id="KW-1185">Reference proteome</keyword>
<protein>
    <submittedName>
        <fullName evidence="1">Uncharacterized protein</fullName>
    </submittedName>
</protein>
<gene>
    <name evidence="1" type="ORF">OEA41_006155</name>
</gene>
<name>A0AAD9Z7G3_9LECA</name>
<proteinExistence type="predicted"/>
<dbReference type="Proteomes" id="UP001276659">
    <property type="component" value="Unassembled WGS sequence"/>
</dbReference>
<reference evidence="1" key="1">
    <citation type="submission" date="2022-11" db="EMBL/GenBank/DDBJ databases">
        <title>Chromosomal genome sequence assembly and mating type (MAT) locus characterization of the leprose asexual lichenized fungus Lepraria neglecta (Nyl.) Erichsen.</title>
        <authorList>
            <person name="Allen J.L."/>
            <person name="Pfeffer B."/>
        </authorList>
    </citation>
    <scope>NUCLEOTIDE SEQUENCE</scope>
    <source>
        <strain evidence="1">Allen 5258</strain>
    </source>
</reference>
<sequence length="80" mass="9235">MLIEEVRIEDGSIEDGGIDENSEVEKGMATEMLKEIAMRKNLRFPKLKDILLEEENDLDDKIEKACEKVGIVIKQLRRMT</sequence>
<dbReference type="EMBL" id="JASNWA010000007">
    <property type="protein sequence ID" value="KAK3172830.1"/>
    <property type="molecule type" value="Genomic_DNA"/>
</dbReference>
<evidence type="ECO:0000313" key="1">
    <source>
        <dbReference type="EMBL" id="KAK3172830.1"/>
    </source>
</evidence>
<evidence type="ECO:0000313" key="2">
    <source>
        <dbReference type="Proteomes" id="UP001276659"/>
    </source>
</evidence>
<accession>A0AAD9Z7G3</accession>
<dbReference type="AlphaFoldDB" id="A0AAD9Z7G3"/>